<evidence type="ECO:0000313" key="2">
    <source>
        <dbReference type="Proteomes" id="UP000461585"/>
    </source>
</evidence>
<evidence type="ECO:0000313" key="1">
    <source>
        <dbReference type="EMBL" id="NDL67710.1"/>
    </source>
</evidence>
<dbReference type="Proteomes" id="UP000461585">
    <property type="component" value="Unassembled WGS sequence"/>
</dbReference>
<organism evidence="1 2">
    <name type="scientific">Anaerotalea alkaliphila</name>
    <dbReference type="NCBI Taxonomy" id="2662126"/>
    <lineage>
        <taxon>Bacteria</taxon>
        <taxon>Bacillati</taxon>
        <taxon>Bacillota</taxon>
        <taxon>Clostridia</taxon>
        <taxon>Eubacteriales</taxon>
        <taxon>Anaerotalea</taxon>
    </lineage>
</organism>
<dbReference type="RefSeq" id="WP_162370437.1">
    <property type="nucleotide sequence ID" value="NZ_JAAEEH010000019.1"/>
</dbReference>
<keyword evidence="2" id="KW-1185">Reference proteome</keyword>
<accession>A0A7X5HW29</accession>
<sequence>MIRNDIRKTVFAQEMDKDQLKYHFHTLAQKYIHNIDNLYYVAYLEGDCNENQKVQKLLEDLKTFKEMARTTTEEIVYDDDLVISLKRHDDYGICLTSPERYDIFFLEYLRNMETPRILVQIRAAPLWMEDQKELLEETIDKIKEIIQKHDLKILNVKENRIDYAYHTNCIQNPNQFFKDENIEKYLQTEMEFYTQSGRIKKNKLNKEYLALGRRKSNNTFIRIYNKTLEIIEASGKNYFIKIWFDNKIISRYDRYCLEHAFKKQEFDYVYEAAMLYYLEYGNDQIVKDAINSILQDPNTTLCDRERFATRYFPEVTKVTNIEFETKRKFYYNSDSMIETLPHQECSPELVRIYRILDNRKLFLNYLQTSTLNFTDGEKRCDWWDRLNRLKIDWWKDSDAIAIRDYSSRLHKERQLQMTVNKIGKAAVYNQDYETGFEHDILNVLSNLNDNHKRYELIDSRTKEPIQIIRNSKYLKDYDLYKQKATRRIKPLLDKRR</sequence>
<dbReference type="EMBL" id="JAAEEH010000019">
    <property type="protein sequence ID" value="NDL67710.1"/>
    <property type="molecule type" value="Genomic_DNA"/>
</dbReference>
<comment type="caution">
    <text evidence="1">The sequence shown here is derived from an EMBL/GenBank/DDBJ whole genome shotgun (WGS) entry which is preliminary data.</text>
</comment>
<proteinExistence type="predicted"/>
<dbReference type="AlphaFoldDB" id="A0A7X5HW29"/>
<name>A0A7X5HW29_9FIRM</name>
<gene>
    <name evidence="1" type="ORF">GXN74_08120</name>
</gene>
<reference evidence="1 2" key="1">
    <citation type="submission" date="2020-01" db="EMBL/GenBank/DDBJ databases">
        <title>Anaeroalcalibacter tamaniensis gen. nov., sp. nov., moderately halophilic strictly anaerobic fermenter bacterium from mud volcano of Taman peninsula.</title>
        <authorList>
            <person name="Frolova A."/>
            <person name="Merkel A.Y."/>
            <person name="Slobodkin A.I."/>
        </authorList>
    </citation>
    <scope>NUCLEOTIDE SEQUENCE [LARGE SCALE GENOMIC DNA]</scope>
    <source>
        <strain evidence="1 2">F-3ap</strain>
    </source>
</reference>
<protein>
    <submittedName>
        <fullName evidence="1">Uncharacterized protein</fullName>
    </submittedName>
</protein>